<evidence type="ECO:0000313" key="1">
    <source>
        <dbReference type="EMBL" id="KKM99539.1"/>
    </source>
</evidence>
<proteinExistence type="predicted"/>
<dbReference type="SUPFAM" id="SSF82784">
    <property type="entry name" value="OsmC-like"/>
    <property type="match status" value="1"/>
</dbReference>
<dbReference type="PANTHER" id="PTHR39624">
    <property type="entry name" value="PROTEIN INVOLVED IN RIMO-MEDIATED BETA-METHYLTHIOLATION OF RIBOSOMAL PROTEIN S12 YCAO"/>
    <property type="match status" value="1"/>
</dbReference>
<dbReference type="InterPro" id="IPR036102">
    <property type="entry name" value="OsmC/Ohrsf"/>
</dbReference>
<dbReference type="EMBL" id="LAZR01005485">
    <property type="protein sequence ID" value="KKM99539.1"/>
    <property type="molecule type" value="Genomic_DNA"/>
</dbReference>
<organism evidence="1">
    <name type="scientific">marine sediment metagenome</name>
    <dbReference type="NCBI Taxonomy" id="412755"/>
    <lineage>
        <taxon>unclassified sequences</taxon>
        <taxon>metagenomes</taxon>
        <taxon>ecological metagenomes</taxon>
    </lineage>
</organism>
<protein>
    <recommendedName>
        <fullName evidence="2">Osmotically inducible protein OsmC</fullName>
    </recommendedName>
</protein>
<dbReference type="Gene3D" id="3.30.300.20">
    <property type="match status" value="1"/>
</dbReference>
<dbReference type="Pfam" id="PF02566">
    <property type="entry name" value="OsmC"/>
    <property type="match status" value="1"/>
</dbReference>
<reference evidence="1" key="1">
    <citation type="journal article" date="2015" name="Nature">
        <title>Complex archaea that bridge the gap between prokaryotes and eukaryotes.</title>
        <authorList>
            <person name="Spang A."/>
            <person name="Saw J.H."/>
            <person name="Jorgensen S.L."/>
            <person name="Zaremba-Niedzwiedzka K."/>
            <person name="Martijn J."/>
            <person name="Lind A.E."/>
            <person name="van Eijk R."/>
            <person name="Schleper C."/>
            <person name="Guy L."/>
            <person name="Ettema T.J."/>
        </authorList>
    </citation>
    <scope>NUCLEOTIDE SEQUENCE</scope>
</reference>
<dbReference type="PANTHER" id="PTHR39624:SF2">
    <property type="entry name" value="OSMC-LIKE PROTEIN"/>
    <property type="match status" value="1"/>
</dbReference>
<gene>
    <name evidence="1" type="ORF">LCGC14_1146820</name>
</gene>
<name>A0A0F9LWL1_9ZZZZ</name>
<comment type="caution">
    <text evidence="1">The sequence shown here is derived from an EMBL/GenBank/DDBJ whole genome shotgun (WGS) entry which is preliminary data.</text>
</comment>
<accession>A0A0F9LWL1</accession>
<dbReference type="InterPro" id="IPR003718">
    <property type="entry name" value="OsmC/Ohr_fam"/>
</dbReference>
<dbReference type="AlphaFoldDB" id="A0A0F9LWL1"/>
<dbReference type="InterPro" id="IPR015946">
    <property type="entry name" value="KH_dom-like_a/b"/>
</dbReference>
<evidence type="ECO:0008006" key="2">
    <source>
        <dbReference type="Google" id="ProtNLM"/>
    </source>
</evidence>
<sequence length="128" mass="14128">MEISVSMLEGQKQSAKFGDLEVISDQSVNAGGNAEHPEPFDYFLVSMVLCAGFYARKFCEQRDISTQGMTLTQNNENVDDNGKKLFSIEINLPDGFPDKYKKALIAAVNTCTVKKVIQAVPEFSVVVK</sequence>